<protein>
    <submittedName>
        <fullName evidence="1">Uncharacterized protein</fullName>
    </submittedName>
</protein>
<dbReference type="InterPro" id="IPR008979">
    <property type="entry name" value="Galactose-bd-like_sf"/>
</dbReference>
<accession>A0ABQ7H6Y4</accession>
<evidence type="ECO:0000313" key="1">
    <source>
        <dbReference type="EMBL" id="KAF5842618.1"/>
    </source>
</evidence>
<keyword evidence="2" id="KW-1185">Reference proteome</keyword>
<proteinExistence type="predicted"/>
<gene>
    <name evidence="1" type="ORF">DUNSADRAFT_6088</name>
</gene>
<reference evidence="1" key="1">
    <citation type="submission" date="2017-08" db="EMBL/GenBank/DDBJ databases">
        <authorList>
            <person name="Polle J.E."/>
            <person name="Barry K."/>
            <person name="Cushman J."/>
            <person name="Schmutz J."/>
            <person name="Tran D."/>
            <person name="Hathwaick L.T."/>
            <person name="Yim W.C."/>
            <person name="Jenkins J."/>
            <person name="Mckie-Krisberg Z.M."/>
            <person name="Prochnik S."/>
            <person name="Lindquist E."/>
            <person name="Dockter R.B."/>
            <person name="Adam C."/>
            <person name="Molina H."/>
            <person name="Bunkerborg J."/>
            <person name="Jin E."/>
            <person name="Buchheim M."/>
            <person name="Magnuson J."/>
        </authorList>
    </citation>
    <scope>NUCLEOTIDE SEQUENCE</scope>
    <source>
        <strain evidence="1">CCAP 19/18</strain>
    </source>
</reference>
<organism evidence="1 2">
    <name type="scientific">Dunaliella salina</name>
    <name type="common">Green alga</name>
    <name type="synonym">Protococcus salinus</name>
    <dbReference type="NCBI Taxonomy" id="3046"/>
    <lineage>
        <taxon>Eukaryota</taxon>
        <taxon>Viridiplantae</taxon>
        <taxon>Chlorophyta</taxon>
        <taxon>core chlorophytes</taxon>
        <taxon>Chlorophyceae</taxon>
        <taxon>CS clade</taxon>
        <taxon>Chlamydomonadales</taxon>
        <taxon>Dunaliellaceae</taxon>
        <taxon>Dunaliella</taxon>
    </lineage>
</organism>
<dbReference type="Gene3D" id="2.60.120.380">
    <property type="match status" value="1"/>
</dbReference>
<comment type="caution">
    <text evidence="1">The sequence shown here is derived from an EMBL/GenBank/DDBJ whole genome shotgun (WGS) entry which is preliminary data.</text>
</comment>
<dbReference type="Proteomes" id="UP000815325">
    <property type="component" value="Unassembled WGS sequence"/>
</dbReference>
<evidence type="ECO:0000313" key="2">
    <source>
        <dbReference type="Proteomes" id="UP000815325"/>
    </source>
</evidence>
<name>A0ABQ7H6Y4_DUNSA</name>
<dbReference type="EMBL" id="MU069458">
    <property type="protein sequence ID" value="KAF5842618.1"/>
    <property type="molecule type" value="Genomic_DNA"/>
</dbReference>
<dbReference type="SUPFAM" id="SSF49785">
    <property type="entry name" value="Galactose-binding domain-like"/>
    <property type="match status" value="1"/>
</dbReference>
<sequence>MPSNKCRLCTRARRKQLRRTRTTCSVSAQGTSNGQGMYLQLPAPYFGNLTHAAIHNVTIGQGAYCTQGLTSWCARCTQGLPTSCVPTVLKNLSASVATALKDCPASVATALTDCPASVPAALKDCPASVLAALKDCPARLPTGFKDCQHTGWGRVSLKGLKLNGSDFDPNWGLQVIQKASHNTEKQKHVYTIQATALGPLIVTMAYMDYPASPNVRPLLVNDLNLKVVGPSG</sequence>